<dbReference type="Proteomes" id="UP000781932">
    <property type="component" value="Unassembled WGS sequence"/>
</dbReference>
<name>A0A9P6I5L7_9PEZI</name>
<organism evidence="2 3">
    <name type="scientific">Colletotrichum karsti</name>
    <dbReference type="NCBI Taxonomy" id="1095194"/>
    <lineage>
        <taxon>Eukaryota</taxon>
        <taxon>Fungi</taxon>
        <taxon>Dikarya</taxon>
        <taxon>Ascomycota</taxon>
        <taxon>Pezizomycotina</taxon>
        <taxon>Sordariomycetes</taxon>
        <taxon>Hypocreomycetidae</taxon>
        <taxon>Glomerellales</taxon>
        <taxon>Glomerellaceae</taxon>
        <taxon>Colletotrichum</taxon>
        <taxon>Colletotrichum boninense species complex</taxon>
    </lineage>
</organism>
<evidence type="ECO:0000256" key="1">
    <source>
        <dbReference type="SAM" id="SignalP"/>
    </source>
</evidence>
<dbReference type="AlphaFoldDB" id="A0A9P6I5L7"/>
<evidence type="ECO:0008006" key="4">
    <source>
        <dbReference type="Google" id="ProtNLM"/>
    </source>
</evidence>
<protein>
    <recommendedName>
        <fullName evidence="4">Avirulence Effector AvrLm4-7 domain-containing protein</fullName>
    </recommendedName>
</protein>
<feature type="signal peptide" evidence="1">
    <location>
        <begin position="1"/>
        <end position="19"/>
    </location>
</feature>
<gene>
    <name evidence="2" type="ORF">CkaCkLH20_10252</name>
</gene>
<dbReference type="GeneID" id="62166040"/>
<comment type="caution">
    <text evidence="2">The sequence shown here is derived from an EMBL/GenBank/DDBJ whole genome shotgun (WGS) entry which is preliminary data.</text>
</comment>
<proteinExistence type="predicted"/>
<keyword evidence="1" id="KW-0732">Signal</keyword>
<dbReference type="EMBL" id="JAATWM020000038">
    <property type="protein sequence ID" value="KAF9872425.1"/>
    <property type="molecule type" value="Genomic_DNA"/>
</dbReference>
<feature type="chain" id="PRO_5040335030" description="Avirulence Effector AvrLm4-7 domain-containing protein" evidence="1">
    <location>
        <begin position="20"/>
        <end position="131"/>
    </location>
</feature>
<evidence type="ECO:0000313" key="2">
    <source>
        <dbReference type="EMBL" id="KAF9872425.1"/>
    </source>
</evidence>
<dbReference type="OrthoDB" id="4847041at2759"/>
<accession>A0A9P6I5L7</accession>
<sequence>MKVTALLLTALALSSSAVAEERWGAPAPKEDRVDITTLPECWQRCAIQANGLVKPWDLNTISKKDFCEDQRFIILYWWKFSFMKCVEDDCPEKAARSTEGRRWYKHMCAPFGITSVHGVRGSHEPPTSDLY</sequence>
<reference evidence="2" key="2">
    <citation type="submission" date="2020-11" db="EMBL/GenBank/DDBJ databases">
        <title>Whole genome sequencing of Colletotrichum sp.</title>
        <authorList>
            <person name="Li H."/>
        </authorList>
    </citation>
    <scope>NUCLEOTIDE SEQUENCE</scope>
    <source>
        <strain evidence="2">CkLH20</strain>
    </source>
</reference>
<reference evidence="2" key="1">
    <citation type="submission" date="2020-03" db="EMBL/GenBank/DDBJ databases">
        <authorList>
            <person name="He L."/>
        </authorList>
    </citation>
    <scope>NUCLEOTIDE SEQUENCE</scope>
    <source>
        <strain evidence="2">CkLH20</strain>
    </source>
</reference>
<evidence type="ECO:0000313" key="3">
    <source>
        <dbReference type="Proteomes" id="UP000781932"/>
    </source>
</evidence>
<keyword evidence="3" id="KW-1185">Reference proteome</keyword>
<dbReference type="RefSeq" id="XP_038741886.1">
    <property type="nucleotide sequence ID" value="XM_038892966.1"/>
</dbReference>